<dbReference type="RefSeq" id="WP_264542311.1">
    <property type="nucleotide sequence ID" value="NZ_BAABIP010000017.1"/>
</dbReference>
<keyword evidence="3" id="KW-1185">Reference proteome</keyword>
<accession>A0ABP8ZZF0</accession>
<feature type="signal peptide" evidence="1">
    <location>
        <begin position="1"/>
        <end position="20"/>
    </location>
</feature>
<sequence length="389" mass="44248">MRKIIFWMMLFLAYHPTVIAQGKSKSNVEDIRIKIIEKADKLKLRPVSPRYDLNYQPLSTPDQGKFMYYVNFSDMTAAIYCKSQNADAFAVWGEIYKKYTALLEGDIIKEKNGRGVQVNQKYFLGAPISDEFKTPQKNGAGQHFEGGSIYWSPTSGAFEVHGSIKDKWASLGWENSFLGFPVTDETSTPDGYGRFNFFQGGAIYYHPNLGTFAVPKMITEVWKKEGWEKGNLGYPISDEIIKNNNSVQYFEFGAVISCKASPYKVIYNTFREKNGIYTKWKSTGGVDSYLGDLVTPNKNYPKNFRYHFAEFQKGFIYENPKLVINNQITAFVILKGPIFDYYAKKGWETGSLGFPISDEGKASDGTIYQNFEGGTIYYSKSLGAFEQKR</sequence>
<evidence type="ECO:0000256" key="1">
    <source>
        <dbReference type="SAM" id="SignalP"/>
    </source>
</evidence>
<evidence type="ECO:0000313" key="3">
    <source>
        <dbReference type="Proteomes" id="UP001500141"/>
    </source>
</evidence>
<dbReference type="InterPro" id="IPR013207">
    <property type="entry name" value="LGFP"/>
</dbReference>
<dbReference type="Pfam" id="PF08310">
    <property type="entry name" value="LGFP"/>
    <property type="match status" value="3"/>
</dbReference>
<evidence type="ECO:0000313" key="2">
    <source>
        <dbReference type="EMBL" id="GAA4770044.1"/>
    </source>
</evidence>
<feature type="chain" id="PRO_5047241833" description="LGFP repeat-containing protein" evidence="1">
    <location>
        <begin position="21"/>
        <end position="389"/>
    </location>
</feature>
<protein>
    <recommendedName>
        <fullName evidence="4">LGFP repeat-containing protein</fullName>
    </recommendedName>
</protein>
<name>A0ABP8ZZF0_9FLAO</name>
<proteinExistence type="predicted"/>
<reference evidence="3" key="1">
    <citation type="journal article" date="2019" name="Int. J. Syst. Evol. Microbiol.">
        <title>The Global Catalogue of Microorganisms (GCM) 10K type strain sequencing project: providing services to taxonomists for standard genome sequencing and annotation.</title>
        <authorList>
            <consortium name="The Broad Institute Genomics Platform"/>
            <consortium name="The Broad Institute Genome Sequencing Center for Infectious Disease"/>
            <person name="Wu L."/>
            <person name="Ma J."/>
        </authorList>
    </citation>
    <scope>NUCLEOTIDE SEQUENCE [LARGE SCALE GENOMIC DNA]</scope>
    <source>
        <strain evidence="3">JCM 18198</strain>
    </source>
</reference>
<keyword evidence="1" id="KW-0732">Signal</keyword>
<organism evidence="2 3">
    <name type="scientific">Flavobacterium hankyongi</name>
    <dbReference type="NCBI Taxonomy" id="1176532"/>
    <lineage>
        <taxon>Bacteria</taxon>
        <taxon>Pseudomonadati</taxon>
        <taxon>Bacteroidota</taxon>
        <taxon>Flavobacteriia</taxon>
        <taxon>Flavobacteriales</taxon>
        <taxon>Flavobacteriaceae</taxon>
        <taxon>Flavobacterium</taxon>
    </lineage>
</organism>
<gene>
    <name evidence="2" type="ORF">GCM10023230_20180</name>
</gene>
<comment type="caution">
    <text evidence="2">The sequence shown here is derived from an EMBL/GenBank/DDBJ whole genome shotgun (WGS) entry which is preliminary data.</text>
</comment>
<evidence type="ECO:0008006" key="4">
    <source>
        <dbReference type="Google" id="ProtNLM"/>
    </source>
</evidence>
<dbReference type="Proteomes" id="UP001500141">
    <property type="component" value="Unassembled WGS sequence"/>
</dbReference>
<dbReference type="EMBL" id="BAABIP010000017">
    <property type="protein sequence ID" value="GAA4770044.1"/>
    <property type="molecule type" value="Genomic_DNA"/>
</dbReference>